<dbReference type="Pfam" id="PF00029">
    <property type="entry name" value="Connexin"/>
    <property type="match status" value="1"/>
</dbReference>
<dbReference type="SMART" id="SM01089">
    <property type="entry name" value="Connexin_CCC"/>
    <property type="match status" value="1"/>
</dbReference>
<keyword evidence="4 9" id="KW-0812">Transmembrane</keyword>
<dbReference type="InterPro" id="IPR000500">
    <property type="entry name" value="Connexin"/>
</dbReference>
<gene>
    <name evidence="15" type="ORF">M91_05935</name>
</gene>
<dbReference type="SMART" id="SM00037">
    <property type="entry name" value="CNX"/>
    <property type="match status" value="1"/>
</dbReference>
<evidence type="ECO:0000256" key="7">
    <source>
        <dbReference type="ARBA" id="ARBA00022989"/>
    </source>
</evidence>
<keyword evidence="5 9" id="KW-0303">Gap junction</keyword>
<dbReference type="Proteomes" id="UP000011080">
    <property type="component" value="Unassembled WGS sequence"/>
</dbReference>
<evidence type="ECO:0000256" key="3">
    <source>
        <dbReference type="ARBA" id="ARBA00022475"/>
    </source>
</evidence>
<comment type="subcellular location">
    <subcellularLocation>
        <location evidence="1">Cell junction</location>
        <location evidence="1">Gap junction</location>
    </subcellularLocation>
    <subcellularLocation>
        <location evidence="2 9">Cell membrane</location>
        <topology evidence="2 9">Multi-pass membrane protein</topology>
    </subcellularLocation>
</comment>
<keyword evidence="12" id="KW-0732">Signal</keyword>
<evidence type="ECO:0000313" key="15">
    <source>
        <dbReference type="EMBL" id="ELR58243.1"/>
    </source>
</evidence>
<evidence type="ECO:0000256" key="6">
    <source>
        <dbReference type="ARBA" id="ARBA00022949"/>
    </source>
</evidence>
<dbReference type="AlphaFoldDB" id="L8IQC1"/>
<evidence type="ECO:0000259" key="14">
    <source>
        <dbReference type="SMART" id="SM01089"/>
    </source>
</evidence>
<evidence type="ECO:0000256" key="10">
    <source>
        <dbReference type="SAM" id="MobiDB-lite"/>
    </source>
</evidence>
<evidence type="ECO:0000256" key="9">
    <source>
        <dbReference type="RuleBase" id="RU000630"/>
    </source>
</evidence>
<feature type="transmembrane region" description="Helical" evidence="11">
    <location>
        <begin position="165"/>
        <end position="190"/>
    </location>
</feature>
<feature type="signal peptide" evidence="12">
    <location>
        <begin position="1"/>
        <end position="18"/>
    </location>
</feature>
<reference evidence="15 16" key="1">
    <citation type="journal article" date="2012" name="Nat. Genet.">
        <title>The yak genome and adaptation to life at high altitude.</title>
        <authorList>
            <person name="Qiu Q."/>
            <person name="Zhang G."/>
            <person name="Ma T."/>
            <person name="Qian W."/>
            <person name="Wang J."/>
            <person name="Ye Z."/>
            <person name="Cao C."/>
            <person name="Hu Q."/>
            <person name="Kim J."/>
            <person name="Larkin D.M."/>
            <person name="Auvil L."/>
            <person name="Capitanu B."/>
            <person name="Ma J."/>
            <person name="Lewin H.A."/>
            <person name="Qian X."/>
            <person name="Lang Y."/>
            <person name="Zhou R."/>
            <person name="Wang L."/>
            <person name="Wang K."/>
            <person name="Xia J."/>
            <person name="Liao S."/>
            <person name="Pan S."/>
            <person name="Lu X."/>
            <person name="Hou H."/>
            <person name="Wang Y."/>
            <person name="Zang X."/>
            <person name="Yin Y."/>
            <person name="Ma H."/>
            <person name="Zhang J."/>
            <person name="Wang Z."/>
            <person name="Zhang Y."/>
            <person name="Zhang D."/>
            <person name="Yonezawa T."/>
            <person name="Hasegawa M."/>
            <person name="Zhong Y."/>
            <person name="Liu W."/>
            <person name="Zhang Y."/>
            <person name="Huang Z."/>
            <person name="Zhang S."/>
            <person name="Long R."/>
            <person name="Yang H."/>
            <person name="Wang J."/>
            <person name="Lenstra J.A."/>
            <person name="Cooper D.N."/>
            <person name="Wu Y."/>
            <person name="Wang J."/>
            <person name="Shi P."/>
            <person name="Wang J."/>
            <person name="Liu J."/>
        </authorList>
    </citation>
    <scope>NUCLEOTIDE SEQUENCE [LARGE SCALE GENOMIC DNA]</scope>
    <source>
        <strain evidence="16">yakQH1</strain>
    </source>
</reference>
<feature type="domain" description="Connexin N-terminal" evidence="13">
    <location>
        <begin position="15"/>
        <end position="50"/>
    </location>
</feature>
<keyword evidence="8 11" id="KW-0472">Membrane</keyword>
<dbReference type="InterPro" id="IPR019570">
    <property type="entry name" value="Connexin_CCC"/>
</dbReference>
<feature type="transmembrane region" description="Helical" evidence="11">
    <location>
        <begin position="52"/>
        <end position="75"/>
    </location>
</feature>
<keyword evidence="6" id="KW-0965">Cell junction</keyword>
<keyword evidence="7 11" id="KW-1133">Transmembrane helix</keyword>
<dbReference type="PANTHER" id="PTHR11984:SF56">
    <property type="entry name" value="GAP JUNCTION GAMMA-3 PROTEIN"/>
    <property type="match status" value="1"/>
</dbReference>
<dbReference type="PANTHER" id="PTHR11984">
    <property type="entry name" value="CONNEXIN"/>
    <property type="match status" value="1"/>
</dbReference>
<feature type="chain" id="PRO_5003992077" description="Gap junction protein" evidence="12">
    <location>
        <begin position="19"/>
        <end position="248"/>
    </location>
</feature>
<evidence type="ECO:0000256" key="12">
    <source>
        <dbReference type="SAM" id="SignalP"/>
    </source>
</evidence>
<feature type="region of interest" description="Disordered" evidence="10">
    <location>
        <begin position="227"/>
        <end position="248"/>
    </location>
</feature>
<organism evidence="15 16">
    <name type="scientific">Bos mutus</name>
    <name type="common">wild yak</name>
    <dbReference type="NCBI Taxonomy" id="72004"/>
    <lineage>
        <taxon>Eukaryota</taxon>
        <taxon>Metazoa</taxon>
        <taxon>Chordata</taxon>
        <taxon>Craniata</taxon>
        <taxon>Vertebrata</taxon>
        <taxon>Euteleostomi</taxon>
        <taxon>Mammalia</taxon>
        <taxon>Eutheria</taxon>
        <taxon>Laurasiatheria</taxon>
        <taxon>Artiodactyla</taxon>
        <taxon>Ruminantia</taxon>
        <taxon>Pecora</taxon>
        <taxon>Bovidae</taxon>
        <taxon>Bovinae</taxon>
        <taxon>Bos</taxon>
    </lineage>
</organism>
<proteinExistence type="inferred from homology"/>
<protein>
    <recommendedName>
        <fullName evidence="9">Gap junction protein</fullName>
    </recommendedName>
</protein>
<evidence type="ECO:0000259" key="13">
    <source>
        <dbReference type="SMART" id="SM00037"/>
    </source>
</evidence>
<feature type="non-terminal residue" evidence="15">
    <location>
        <position position="1"/>
    </location>
</feature>
<name>L8IQC1_9CETA</name>
<dbReference type="InterPro" id="IPR038359">
    <property type="entry name" value="Connexin_N_sf"/>
</dbReference>
<dbReference type="PRINTS" id="PR00206">
    <property type="entry name" value="CONNEXIN"/>
</dbReference>
<keyword evidence="3" id="KW-1003">Cell membrane</keyword>
<evidence type="ECO:0000256" key="1">
    <source>
        <dbReference type="ARBA" id="ARBA00004610"/>
    </source>
</evidence>
<evidence type="ECO:0000256" key="2">
    <source>
        <dbReference type="ARBA" id="ARBA00004651"/>
    </source>
</evidence>
<feature type="transmembrane region" description="Helical" evidence="11">
    <location>
        <begin position="109"/>
        <end position="131"/>
    </location>
</feature>
<dbReference type="GO" id="GO:0005243">
    <property type="term" value="F:gap junction channel activity"/>
    <property type="evidence" value="ECO:0007669"/>
    <property type="project" value="TreeGrafter"/>
</dbReference>
<evidence type="ECO:0000313" key="16">
    <source>
        <dbReference type="Proteomes" id="UP000011080"/>
    </source>
</evidence>
<accession>L8IQC1</accession>
<evidence type="ECO:0000256" key="4">
    <source>
        <dbReference type="ARBA" id="ARBA00022692"/>
    </source>
</evidence>
<evidence type="ECO:0000256" key="11">
    <source>
        <dbReference type="SAM" id="Phobius"/>
    </source>
</evidence>
<dbReference type="Gene3D" id="1.20.1440.80">
    <property type="entry name" value="Gap junction channel protein cysteine-rich domain"/>
    <property type="match status" value="1"/>
</dbReference>
<comment type="subunit">
    <text evidence="9">A connexon is composed of a hexamer of connexins.</text>
</comment>
<dbReference type="InterPro" id="IPR017990">
    <property type="entry name" value="Connexin_CS"/>
</dbReference>
<evidence type="ECO:0000256" key="8">
    <source>
        <dbReference type="ARBA" id="ARBA00023136"/>
    </source>
</evidence>
<dbReference type="STRING" id="72004.ENSBMUP00000031556"/>
<sequence length="248" mass="27448">LLGLRLVLLAAGGTGVFGGSEEQSEFVCHTQQAGCKAVCYDAFHPLSPLRFWAFQVTLVAVPSALYMGFILYHVIWHWEASEKVKTEEETLSQGEKGGEASRAGSSRLLWAYVAQLGVRLALEGAALGGQYHLYRFRMPSSFVCRLEPCLGSTNCYLSRPSEKSIFLKTMFGVTGLCLLFTLLELVLLGLGRWWRIWRHKSPSSNYSPTSQSAKRCKAPTDNFPVVEIRERPGEAGERGSEVPLSARP</sequence>
<feature type="compositionally biased region" description="Basic and acidic residues" evidence="10">
    <location>
        <begin position="227"/>
        <end position="240"/>
    </location>
</feature>
<dbReference type="GO" id="GO:0005922">
    <property type="term" value="C:connexin complex"/>
    <property type="evidence" value="ECO:0007669"/>
    <property type="project" value="InterPro"/>
</dbReference>
<comment type="similarity">
    <text evidence="9">Belongs to the connexin family.</text>
</comment>
<dbReference type="GO" id="GO:0007267">
    <property type="term" value="P:cell-cell signaling"/>
    <property type="evidence" value="ECO:0007669"/>
    <property type="project" value="TreeGrafter"/>
</dbReference>
<dbReference type="InterPro" id="IPR013092">
    <property type="entry name" value="Connexin_N"/>
</dbReference>
<dbReference type="EMBL" id="JH880866">
    <property type="protein sequence ID" value="ELR58243.1"/>
    <property type="molecule type" value="Genomic_DNA"/>
</dbReference>
<evidence type="ECO:0000256" key="5">
    <source>
        <dbReference type="ARBA" id="ARBA00022868"/>
    </source>
</evidence>
<feature type="domain" description="Connexin cysteine-rich" evidence="14">
    <location>
        <begin position="122"/>
        <end position="188"/>
    </location>
</feature>
<dbReference type="PROSITE" id="PS00408">
    <property type="entry name" value="CONNEXINS_2"/>
    <property type="match status" value="1"/>
</dbReference>
<comment type="function">
    <text evidence="9">One gap junction consists of a cluster of closely packed pairs of transmembrane channels, the connexons, through which materials of low MW diffuse from one cell to a neighboring cell.</text>
</comment>